<gene>
    <name evidence="2" type="ORF">HNP48_004543</name>
</gene>
<dbReference type="RefSeq" id="WP_184861306.1">
    <property type="nucleotide sequence ID" value="NZ_JACHLK010000010.1"/>
</dbReference>
<organism evidence="2 3">
    <name type="scientific">Acidovorax soli</name>
    <dbReference type="NCBI Taxonomy" id="592050"/>
    <lineage>
        <taxon>Bacteria</taxon>
        <taxon>Pseudomonadati</taxon>
        <taxon>Pseudomonadota</taxon>
        <taxon>Betaproteobacteria</taxon>
        <taxon>Burkholderiales</taxon>
        <taxon>Comamonadaceae</taxon>
        <taxon>Acidovorax</taxon>
    </lineage>
</organism>
<feature type="transmembrane region" description="Helical" evidence="1">
    <location>
        <begin position="100"/>
        <end position="119"/>
    </location>
</feature>
<name>A0A7X0UB10_9BURK</name>
<protein>
    <submittedName>
        <fullName evidence="2">Uncharacterized protein</fullName>
    </submittedName>
</protein>
<keyword evidence="1" id="KW-0812">Transmembrane</keyword>
<reference evidence="2 3" key="1">
    <citation type="submission" date="2020-08" db="EMBL/GenBank/DDBJ databases">
        <title>Functional genomics of gut bacteria from endangered species of beetles.</title>
        <authorList>
            <person name="Carlos-Shanley C."/>
        </authorList>
    </citation>
    <scope>NUCLEOTIDE SEQUENCE [LARGE SCALE GENOMIC DNA]</scope>
    <source>
        <strain evidence="2 3">S00198</strain>
    </source>
</reference>
<dbReference type="EMBL" id="JACHLK010000010">
    <property type="protein sequence ID" value="MBB6561841.1"/>
    <property type="molecule type" value="Genomic_DNA"/>
</dbReference>
<evidence type="ECO:0000256" key="1">
    <source>
        <dbReference type="SAM" id="Phobius"/>
    </source>
</evidence>
<feature type="transmembrane region" description="Helical" evidence="1">
    <location>
        <begin position="72"/>
        <end position="94"/>
    </location>
</feature>
<keyword evidence="1" id="KW-0472">Membrane</keyword>
<dbReference type="Proteomes" id="UP000575083">
    <property type="component" value="Unassembled WGS sequence"/>
</dbReference>
<dbReference type="AlphaFoldDB" id="A0A7X0UB10"/>
<sequence>MLKSKFMRWLLLLPAAFAAAFVAQRLTKFISAWQMGHGVLGTLLIELGSGAMLGAVFVLAGVAMAPSHRRQVAMALFTIVAIVFGITVFTALLFEGELWVYANGTAMLGGALLVAYPRISASGASRRA</sequence>
<keyword evidence="3" id="KW-1185">Reference proteome</keyword>
<comment type="caution">
    <text evidence="2">The sequence shown here is derived from an EMBL/GenBank/DDBJ whole genome shotgun (WGS) entry which is preliminary data.</text>
</comment>
<proteinExistence type="predicted"/>
<evidence type="ECO:0000313" key="3">
    <source>
        <dbReference type="Proteomes" id="UP000575083"/>
    </source>
</evidence>
<feature type="transmembrane region" description="Helical" evidence="1">
    <location>
        <begin position="35"/>
        <end position="60"/>
    </location>
</feature>
<accession>A0A7X0UB10</accession>
<keyword evidence="1" id="KW-1133">Transmembrane helix</keyword>
<evidence type="ECO:0000313" key="2">
    <source>
        <dbReference type="EMBL" id="MBB6561841.1"/>
    </source>
</evidence>